<dbReference type="InParanoid" id="E2C4C8"/>
<reference evidence="2 3" key="1">
    <citation type="journal article" date="2010" name="Science">
        <title>Genomic comparison of the ants Camponotus floridanus and Harpegnathos saltator.</title>
        <authorList>
            <person name="Bonasio R."/>
            <person name="Zhang G."/>
            <person name="Ye C."/>
            <person name="Mutti N.S."/>
            <person name="Fang X."/>
            <person name="Qin N."/>
            <person name="Donahue G."/>
            <person name="Yang P."/>
            <person name="Li Q."/>
            <person name="Li C."/>
            <person name="Zhang P."/>
            <person name="Huang Z."/>
            <person name="Berger S.L."/>
            <person name="Reinberg D."/>
            <person name="Wang J."/>
            <person name="Liebig J."/>
        </authorList>
    </citation>
    <scope>NUCLEOTIDE SEQUENCE [LARGE SCALE GENOMIC DNA]</scope>
    <source>
        <strain evidence="2 3">R22 G/1</strain>
    </source>
</reference>
<evidence type="ECO:0000313" key="3">
    <source>
        <dbReference type="Proteomes" id="UP000008237"/>
    </source>
</evidence>
<evidence type="ECO:0000256" key="1">
    <source>
        <dbReference type="SAM" id="MobiDB-lite"/>
    </source>
</evidence>
<accession>E2C4C8</accession>
<dbReference type="AlphaFoldDB" id="E2C4C8"/>
<evidence type="ECO:0000313" key="2">
    <source>
        <dbReference type="EMBL" id="EFN77203.1"/>
    </source>
</evidence>
<feature type="region of interest" description="Disordered" evidence="1">
    <location>
        <begin position="88"/>
        <end position="108"/>
    </location>
</feature>
<dbReference type="EMBL" id="GL452441">
    <property type="protein sequence ID" value="EFN77203.1"/>
    <property type="molecule type" value="Genomic_DNA"/>
</dbReference>
<keyword evidence="3" id="KW-1185">Reference proteome</keyword>
<name>E2C4C8_HARSA</name>
<dbReference type="OrthoDB" id="7549643at2759"/>
<protein>
    <submittedName>
        <fullName evidence="2">Uncharacterized protein</fullName>
    </submittedName>
</protein>
<dbReference type="Proteomes" id="UP000008237">
    <property type="component" value="Unassembled WGS sequence"/>
</dbReference>
<feature type="region of interest" description="Disordered" evidence="1">
    <location>
        <begin position="215"/>
        <end position="235"/>
    </location>
</feature>
<gene>
    <name evidence="2" type="ORF">EAI_10976</name>
</gene>
<proteinExistence type="predicted"/>
<feature type="compositionally biased region" description="Polar residues" evidence="1">
    <location>
        <begin position="98"/>
        <end position="107"/>
    </location>
</feature>
<organism evidence="3">
    <name type="scientific">Harpegnathos saltator</name>
    <name type="common">Jerdon's jumping ant</name>
    <dbReference type="NCBI Taxonomy" id="610380"/>
    <lineage>
        <taxon>Eukaryota</taxon>
        <taxon>Metazoa</taxon>
        <taxon>Ecdysozoa</taxon>
        <taxon>Arthropoda</taxon>
        <taxon>Hexapoda</taxon>
        <taxon>Insecta</taxon>
        <taxon>Pterygota</taxon>
        <taxon>Neoptera</taxon>
        <taxon>Endopterygota</taxon>
        <taxon>Hymenoptera</taxon>
        <taxon>Apocrita</taxon>
        <taxon>Aculeata</taxon>
        <taxon>Formicoidea</taxon>
        <taxon>Formicidae</taxon>
        <taxon>Ponerinae</taxon>
        <taxon>Ponerini</taxon>
        <taxon>Harpegnathos</taxon>
    </lineage>
</organism>
<sequence length="235" mass="26269">MQIGLRESNDGTTFEPTIKLSGNTSTGIQFDFATWEKFKEYMKHIGDYLHSVTRAVPEPVHINDVTITFIIAYGTRAIMVTENTKTTEVNTASKRMPTDSSQGQQLPSKKRKVYTVNIVMQATSFDGLELITKYIDARCEQLQTFAKLVNDCARFLVTDIELRLPKKNLDEDIVKQTIFANYQKIVQNVSSSNNHLVVFVLEMIPTCSNMLPHAQESPESGFHGGGPSPVGSRSC</sequence>